<reference evidence="2" key="1">
    <citation type="submission" date="2022-11" db="UniProtKB">
        <authorList>
            <consortium name="WormBaseParasite"/>
        </authorList>
    </citation>
    <scope>IDENTIFICATION</scope>
</reference>
<organism evidence="1 2">
    <name type="scientific">Romanomermis culicivorax</name>
    <name type="common">Nematode worm</name>
    <dbReference type="NCBI Taxonomy" id="13658"/>
    <lineage>
        <taxon>Eukaryota</taxon>
        <taxon>Metazoa</taxon>
        <taxon>Ecdysozoa</taxon>
        <taxon>Nematoda</taxon>
        <taxon>Enoplea</taxon>
        <taxon>Dorylaimia</taxon>
        <taxon>Mermithida</taxon>
        <taxon>Mermithoidea</taxon>
        <taxon>Mermithidae</taxon>
        <taxon>Romanomermis</taxon>
    </lineage>
</organism>
<name>A0A915I7F2_ROMCU</name>
<accession>A0A915I7F2</accession>
<evidence type="ECO:0000313" key="2">
    <source>
        <dbReference type="WBParaSite" id="nRc.2.0.1.t09264-RA"/>
    </source>
</evidence>
<dbReference type="AlphaFoldDB" id="A0A915I7F2"/>
<protein>
    <submittedName>
        <fullName evidence="2">Uncharacterized protein</fullName>
    </submittedName>
</protein>
<sequence length="60" mass="7085">MILDQGEKRTRIIHFEMINAAKPQSKLLDDQSFQPFQDYRKAVNSLKLRKQLKILSLIEV</sequence>
<evidence type="ECO:0000313" key="1">
    <source>
        <dbReference type="Proteomes" id="UP000887565"/>
    </source>
</evidence>
<dbReference type="WBParaSite" id="nRc.2.0.1.t09264-RA">
    <property type="protein sequence ID" value="nRc.2.0.1.t09264-RA"/>
    <property type="gene ID" value="nRc.2.0.1.g09264"/>
</dbReference>
<dbReference type="Proteomes" id="UP000887565">
    <property type="component" value="Unplaced"/>
</dbReference>
<proteinExistence type="predicted"/>
<keyword evidence="1" id="KW-1185">Reference proteome</keyword>